<keyword evidence="2 5" id="KW-0863">Zinc-finger</keyword>
<evidence type="ECO:0000313" key="9">
    <source>
        <dbReference type="EMBL" id="CAH0547545.1"/>
    </source>
</evidence>
<evidence type="ECO:0000256" key="3">
    <source>
        <dbReference type="ARBA" id="ARBA00022833"/>
    </source>
</evidence>
<organism evidence="9 10">
    <name type="scientific">Brassicogethes aeneus</name>
    <name type="common">Rape pollen beetle</name>
    <name type="synonym">Meligethes aeneus</name>
    <dbReference type="NCBI Taxonomy" id="1431903"/>
    <lineage>
        <taxon>Eukaryota</taxon>
        <taxon>Metazoa</taxon>
        <taxon>Ecdysozoa</taxon>
        <taxon>Arthropoda</taxon>
        <taxon>Hexapoda</taxon>
        <taxon>Insecta</taxon>
        <taxon>Pterygota</taxon>
        <taxon>Neoptera</taxon>
        <taxon>Endopterygota</taxon>
        <taxon>Coleoptera</taxon>
        <taxon>Polyphaga</taxon>
        <taxon>Cucujiformia</taxon>
        <taxon>Nitidulidae</taxon>
        <taxon>Meligethinae</taxon>
        <taxon>Brassicogethes</taxon>
    </lineage>
</organism>
<dbReference type="InterPro" id="IPR006612">
    <property type="entry name" value="THAP_Znf"/>
</dbReference>
<name>A0A9P0ATM0_BRAAE</name>
<evidence type="ECO:0000256" key="6">
    <source>
        <dbReference type="SAM" id="Coils"/>
    </source>
</evidence>
<feature type="domain" description="THAP-type" evidence="8">
    <location>
        <begin position="1"/>
        <end position="82"/>
    </location>
</feature>
<evidence type="ECO:0000313" key="10">
    <source>
        <dbReference type="Proteomes" id="UP001154078"/>
    </source>
</evidence>
<feature type="region of interest" description="Disordered" evidence="7">
    <location>
        <begin position="141"/>
        <end position="165"/>
    </location>
</feature>
<keyword evidence="1" id="KW-0479">Metal-binding</keyword>
<protein>
    <recommendedName>
        <fullName evidence="8">THAP-type domain-containing protein</fullName>
    </recommendedName>
</protein>
<evidence type="ECO:0000256" key="7">
    <source>
        <dbReference type="SAM" id="MobiDB-lite"/>
    </source>
</evidence>
<proteinExistence type="predicted"/>
<keyword evidence="10" id="KW-1185">Reference proteome</keyword>
<keyword evidence="6" id="KW-0175">Coiled coil</keyword>
<reference evidence="9" key="1">
    <citation type="submission" date="2021-12" db="EMBL/GenBank/DDBJ databases">
        <authorList>
            <person name="King R."/>
        </authorList>
    </citation>
    <scope>NUCLEOTIDE SEQUENCE</scope>
</reference>
<feature type="coiled-coil region" evidence="6">
    <location>
        <begin position="231"/>
        <end position="279"/>
    </location>
</feature>
<evidence type="ECO:0000256" key="5">
    <source>
        <dbReference type="PROSITE-ProRule" id="PRU00309"/>
    </source>
</evidence>
<dbReference type="SMART" id="SM00980">
    <property type="entry name" value="THAP"/>
    <property type="match status" value="1"/>
</dbReference>
<keyword evidence="3" id="KW-0862">Zinc</keyword>
<dbReference type="Pfam" id="PF05485">
    <property type="entry name" value="THAP"/>
    <property type="match status" value="1"/>
</dbReference>
<evidence type="ECO:0000256" key="4">
    <source>
        <dbReference type="ARBA" id="ARBA00023125"/>
    </source>
</evidence>
<dbReference type="GO" id="GO:0008270">
    <property type="term" value="F:zinc ion binding"/>
    <property type="evidence" value="ECO:0007669"/>
    <property type="project" value="UniProtKB-KW"/>
</dbReference>
<dbReference type="GO" id="GO:0003677">
    <property type="term" value="F:DNA binding"/>
    <property type="evidence" value="ECO:0007669"/>
    <property type="project" value="UniProtKB-UniRule"/>
</dbReference>
<dbReference type="AlphaFoldDB" id="A0A9P0ATM0"/>
<dbReference type="EMBL" id="OV121132">
    <property type="protein sequence ID" value="CAH0547545.1"/>
    <property type="molecule type" value="Genomic_DNA"/>
</dbReference>
<feature type="region of interest" description="Disordered" evidence="7">
    <location>
        <begin position="90"/>
        <end position="116"/>
    </location>
</feature>
<keyword evidence="4 5" id="KW-0238">DNA-binding</keyword>
<evidence type="ECO:0000259" key="8">
    <source>
        <dbReference type="PROSITE" id="PS50950"/>
    </source>
</evidence>
<evidence type="ECO:0000256" key="1">
    <source>
        <dbReference type="ARBA" id="ARBA00022723"/>
    </source>
</evidence>
<accession>A0A9P0ATM0</accession>
<evidence type="ECO:0000256" key="2">
    <source>
        <dbReference type="ARBA" id="ARBA00022771"/>
    </source>
</evidence>
<dbReference type="OrthoDB" id="6778722at2759"/>
<gene>
    <name evidence="9" type="ORF">MELIAE_LOCUS1517</name>
</gene>
<dbReference type="Proteomes" id="UP001154078">
    <property type="component" value="Chromosome 1"/>
</dbReference>
<sequence>MVGTNCSVDGCWGSKEKKHRFPNPKKYMLLFKKWVALCQNKRLKEKSPEKVYNNCRVCSIHFETSDFGPNKTIKRTAFPKLNMPGCEQELIKEDPPSSPEPFIESGATRKYSKNSKTSDKTFLEEIPVDANLVELIKVEPPSDPESFMESGSAPEYSKNTKTSDETGLEEIPVDAVFFQLIEHVDSQKRKYNSHKPKFSEENQKSPKLMSKAEKLLNEYFLPIKTIFETDILELKKSMQNISDALEEQKSATQEAMEEIIRLNEENTILKTRIDMLEMKINAQNDKS</sequence>
<dbReference type="PROSITE" id="PS50950">
    <property type="entry name" value="ZF_THAP"/>
    <property type="match status" value="1"/>
</dbReference>
<dbReference type="SUPFAM" id="SSF57716">
    <property type="entry name" value="Glucocorticoid receptor-like (DNA-binding domain)"/>
    <property type="match status" value="1"/>
</dbReference>